<dbReference type="Pfam" id="PF02321">
    <property type="entry name" value="OEP"/>
    <property type="match status" value="2"/>
</dbReference>
<dbReference type="PROSITE" id="PS51257">
    <property type="entry name" value="PROKAR_LIPOPROTEIN"/>
    <property type="match status" value="1"/>
</dbReference>
<organism evidence="3 4">
    <name type="scientific">Stakelama sediminis</name>
    <dbReference type="NCBI Taxonomy" id="463200"/>
    <lineage>
        <taxon>Bacteria</taxon>
        <taxon>Pseudomonadati</taxon>
        <taxon>Pseudomonadota</taxon>
        <taxon>Alphaproteobacteria</taxon>
        <taxon>Sphingomonadales</taxon>
        <taxon>Sphingomonadaceae</taxon>
        <taxon>Stakelama</taxon>
    </lineage>
</organism>
<dbReference type="NCBIfam" id="TIGR01845">
    <property type="entry name" value="outer_NodT"/>
    <property type="match status" value="1"/>
</dbReference>
<keyword evidence="2" id="KW-0812">Transmembrane</keyword>
<gene>
    <name evidence="3" type="ORF">FHR23_002863</name>
</gene>
<dbReference type="SUPFAM" id="SSF56954">
    <property type="entry name" value="Outer membrane efflux proteins (OEP)"/>
    <property type="match status" value="1"/>
</dbReference>
<dbReference type="PANTHER" id="PTHR30203:SF21">
    <property type="entry name" value="OUTER MEMBRANE COMPONENT OF MULTIDRUG EFFLUX PUMP-RELATED"/>
    <property type="match status" value="1"/>
</dbReference>
<protein>
    <submittedName>
        <fullName evidence="3">NodT family efflux transporter outer membrane factor (OMF) lipoprotein</fullName>
    </submittedName>
</protein>
<dbReference type="GO" id="GO:0005886">
    <property type="term" value="C:plasma membrane"/>
    <property type="evidence" value="ECO:0007669"/>
    <property type="project" value="UniProtKB-SubCell"/>
</dbReference>
<dbReference type="EMBL" id="JACIJI010000006">
    <property type="protein sequence ID" value="MBB5719907.1"/>
    <property type="molecule type" value="Genomic_DNA"/>
</dbReference>
<accession>A0A840Z2C1</accession>
<keyword evidence="2" id="KW-1134">Transmembrane beta strand</keyword>
<feature type="signal peptide" evidence="2">
    <location>
        <begin position="1"/>
        <end position="19"/>
    </location>
</feature>
<dbReference type="PANTHER" id="PTHR30203">
    <property type="entry name" value="OUTER MEMBRANE CATION EFFLUX PROTEIN"/>
    <property type="match status" value="1"/>
</dbReference>
<dbReference type="Gene3D" id="2.20.200.10">
    <property type="entry name" value="Outer membrane efflux proteins (OEP)"/>
    <property type="match status" value="1"/>
</dbReference>
<evidence type="ECO:0000256" key="1">
    <source>
        <dbReference type="ARBA" id="ARBA00007613"/>
    </source>
</evidence>
<feature type="chain" id="PRO_5033107280" evidence="2">
    <location>
        <begin position="20"/>
        <end position="478"/>
    </location>
</feature>
<comment type="similarity">
    <text evidence="1 2">Belongs to the outer membrane factor (OMF) (TC 1.B.17) family.</text>
</comment>
<keyword evidence="2 3" id="KW-0449">Lipoprotein</keyword>
<keyword evidence="2" id="KW-0564">Palmitate</keyword>
<dbReference type="Gene3D" id="1.20.1600.10">
    <property type="entry name" value="Outer membrane efflux proteins (OEP)"/>
    <property type="match status" value="1"/>
</dbReference>
<dbReference type="Proteomes" id="UP000554342">
    <property type="component" value="Unassembled WGS sequence"/>
</dbReference>
<reference evidence="3 4" key="1">
    <citation type="submission" date="2020-08" db="EMBL/GenBank/DDBJ databases">
        <title>Genomic Encyclopedia of Type Strains, Phase IV (KMG-IV): sequencing the most valuable type-strain genomes for metagenomic binning, comparative biology and taxonomic classification.</title>
        <authorList>
            <person name="Goeker M."/>
        </authorList>
    </citation>
    <scope>NUCLEOTIDE SEQUENCE [LARGE SCALE GENOMIC DNA]</scope>
    <source>
        <strain evidence="3 4">DSM 27203</strain>
    </source>
</reference>
<evidence type="ECO:0000256" key="2">
    <source>
        <dbReference type="RuleBase" id="RU362097"/>
    </source>
</evidence>
<dbReference type="InterPro" id="IPR010131">
    <property type="entry name" value="MdtP/NodT-like"/>
</dbReference>
<dbReference type="RefSeq" id="WP_184005250.1">
    <property type="nucleotide sequence ID" value="NZ_BAABIF010000006.1"/>
</dbReference>
<keyword evidence="4" id="KW-1185">Reference proteome</keyword>
<proteinExistence type="inferred from homology"/>
<dbReference type="GO" id="GO:0015562">
    <property type="term" value="F:efflux transmembrane transporter activity"/>
    <property type="evidence" value="ECO:0007669"/>
    <property type="project" value="InterPro"/>
</dbReference>
<evidence type="ECO:0000313" key="3">
    <source>
        <dbReference type="EMBL" id="MBB5719907.1"/>
    </source>
</evidence>
<name>A0A840Z2C1_9SPHN</name>
<keyword evidence="2" id="KW-0472">Membrane</keyword>
<dbReference type="AlphaFoldDB" id="A0A840Z2C1"/>
<evidence type="ECO:0000313" key="4">
    <source>
        <dbReference type="Proteomes" id="UP000554342"/>
    </source>
</evidence>
<sequence>MVKRRIIVTSILMLSGCTAVGPNYHVPEHAMVNSPGAQEAFMSGKDVTKAAPLPDRWWQLYDDPVLDRLIDQTLAANTDLRIADANLKRSLALLDARGASREGQGSLDATTSYAQRSAEAELQHVQPPARPIYNAGISVSYDLDLFGGLKRGIEAASADSEATMAARDLVRVNVAAETARAYADLCNSGYELDVLQQAISLQEKGLHLTQIMINHGRAAPFELDRRRGPLEASKARLPRLAARQRNALFRITALEGRTPDEADATLLACHHPLSLSQPMPVGDGKALLKRRPDIRMAERKLAASSARIGVETAALYPDIRLGASAGSTGAVSDLLSPLTNRFGLGPLISWTLNRHAAHARITAANAQESADLAQFDGAVLNALKEVEISLNSYAAGLVQQESLENAREAAERVASRMAQLRRGGKVSEFEALQAEEDLLKAEWTAAENRRAINDDQITLFLALGGGWNENGAHHSGAR</sequence>
<comment type="caution">
    <text evidence="3">The sequence shown here is derived from an EMBL/GenBank/DDBJ whole genome shotgun (WGS) entry which is preliminary data.</text>
</comment>
<keyword evidence="2" id="KW-0732">Signal</keyword>
<comment type="subcellular location">
    <subcellularLocation>
        <location evidence="2">Cell membrane</location>
        <topology evidence="2">Lipid-anchor</topology>
    </subcellularLocation>
</comment>
<dbReference type="InterPro" id="IPR003423">
    <property type="entry name" value="OMP_efflux"/>
</dbReference>